<organism evidence="2 3">
    <name type="scientific">Aeromonas veronii AMC34</name>
    <dbReference type="NCBI Taxonomy" id="1073383"/>
    <lineage>
        <taxon>Bacteria</taxon>
        <taxon>Pseudomonadati</taxon>
        <taxon>Pseudomonadota</taxon>
        <taxon>Gammaproteobacteria</taxon>
        <taxon>Aeromonadales</taxon>
        <taxon>Aeromonadaceae</taxon>
        <taxon>Aeromonas</taxon>
    </lineage>
</organism>
<keyword evidence="1" id="KW-1133">Transmembrane helix</keyword>
<dbReference type="AlphaFoldDB" id="K1IFA0"/>
<dbReference type="Gene3D" id="3.40.190.10">
    <property type="entry name" value="Periplasmic binding protein-like II"/>
    <property type="match status" value="2"/>
</dbReference>
<dbReference type="Proteomes" id="UP000006087">
    <property type="component" value="Unassembled WGS sequence"/>
</dbReference>
<evidence type="ECO:0000313" key="3">
    <source>
        <dbReference type="Proteomes" id="UP000006087"/>
    </source>
</evidence>
<dbReference type="EMBL" id="AGWU01000024">
    <property type="protein sequence ID" value="EKB17715.1"/>
    <property type="molecule type" value="Genomic_DNA"/>
</dbReference>
<feature type="transmembrane region" description="Helical" evidence="1">
    <location>
        <begin position="30"/>
        <end position="47"/>
    </location>
</feature>
<name>K1IFA0_AERVE</name>
<keyword evidence="1" id="KW-0472">Membrane</keyword>
<sequence>MKVLLTNERYPFWTKLQEEKTVREREMKRAVTWLTGLVLASLSPVLWAQGPVVRICLGEGNEWAPFTYWERKDGVPDTSRLTGSATTLVLDALEKSGLSYQIRYLPWARVQQELADYRQNGLCELTWDASYKPERAEFAFYSVPLYYTRLGFFYLKRRFPDAPDLQMVNRSRVCGVIGYNYTPYGLAQEPRRVRQLQQALDMLERDRCDFLPSEIEPLVSGISLGIYQSESGLLNLVLPSRKQFYLLVSKGSPRAHELVNNLNQALVAFQEGGHADEVMRRFLPPME</sequence>
<dbReference type="PATRIC" id="fig|1073383.3.peg.3941"/>
<evidence type="ECO:0000256" key="1">
    <source>
        <dbReference type="SAM" id="Phobius"/>
    </source>
</evidence>
<protein>
    <submittedName>
        <fullName evidence="2">Uncharacterized protein</fullName>
    </submittedName>
</protein>
<dbReference type="SUPFAM" id="SSF53850">
    <property type="entry name" value="Periplasmic binding protein-like II"/>
    <property type="match status" value="1"/>
</dbReference>
<reference evidence="2 3" key="1">
    <citation type="submission" date="2012-06" db="EMBL/GenBank/DDBJ databases">
        <title>The Genome Sequence of Aeromonas veronii AMC34.</title>
        <authorList>
            <consortium name="The Broad Institute Genome Sequencing Platform"/>
            <person name="Earl A."/>
            <person name="Ward D."/>
            <person name="Feldgarden M."/>
            <person name="Gevers D."/>
            <person name="Graf J."/>
            <person name="Tomasi A."/>
            <person name="Horneman A."/>
            <person name="Walker B."/>
            <person name="Young S.K."/>
            <person name="Zeng Q."/>
            <person name="Gargeya S."/>
            <person name="Fitzgerald M."/>
            <person name="Haas B."/>
            <person name="Abouelleil A."/>
            <person name="Alvarado L."/>
            <person name="Arachchi H.M."/>
            <person name="Berlin A.M."/>
            <person name="Chapman S.B."/>
            <person name="Goldberg J."/>
            <person name="Griggs A."/>
            <person name="Gujja S."/>
            <person name="Hansen M."/>
            <person name="Howarth C."/>
            <person name="Imamovic A."/>
            <person name="Larimer J."/>
            <person name="McCowan C."/>
            <person name="Montmayeur A."/>
            <person name="Murphy C."/>
            <person name="Neiman D."/>
            <person name="Pearson M."/>
            <person name="Priest M."/>
            <person name="Roberts A."/>
            <person name="Saif S."/>
            <person name="Shea T."/>
            <person name="Sisk P."/>
            <person name="Sykes S."/>
            <person name="Wortman J."/>
            <person name="Nusbaum C."/>
            <person name="Birren B."/>
        </authorList>
    </citation>
    <scope>NUCLEOTIDE SEQUENCE [LARGE SCALE GENOMIC DNA]</scope>
    <source>
        <strain evidence="2 3">AMC34</strain>
    </source>
</reference>
<proteinExistence type="predicted"/>
<keyword evidence="1" id="KW-0812">Transmembrane</keyword>
<evidence type="ECO:0000313" key="2">
    <source>
        <dbReference type="EMBL" id="EKB17715.1"/>
    </source>
</evidence>
<comment type="caution">
    <text evidence="2">The sequence shown here is derived from an EMBL/GenBank/DDBJ whole genome shotgun (WGS) entry which is preliminary data.</text>
</comment>
<dbReference type="HOGENOM" id="CLU_064076_10_1_6"/>
<gene>
    <name evidence="2" type="ORF">HMPREF1168_03942</name>
</gene>
<accession>K1IFA0</accession>